<proteinExistence type="predicted"/>
<dbReference type="AlphaFoldDB" id="A0A8A0RK67"/>
<organism evidence="1 2">
    <name type="scientific">Koleobacter methoxysyntrophicus</name>
    <dbReference type="NCBI Taxonomy" id="2751313"/>
    <lineage>
        <taxon>Bacteria</taxon>
        <taxon>Bacillati</taxon>
        <taxon>Bacillota</taxon>
        <taxon>Clostridia</taxon>
        <taxon>Koleobacterales</taxon>
        <taxon>Koleobacteraceae</taxon>
        <taxon>Koleobacter</taxon>
    </lineage>
</organism>
<dbReference type="RefSeq" id="WP_206708264.1">
    <property type="nucleotide sequence ID" value="NZ_CP059066.1"/>
</dbReference>
<dbReference type="EMBL" id="CP059066">
    <property type="protein sequence ID" value="QSQ08028.1"/>
    <property type="molecule type" value="Genomic_DNA"/>
</dbReference>
<dbReference type="Proteomes" id="UP000662904">
    <property type="component" value="Chromosome"/>
</dbReference>
<sequence>MEKGCPLCNGIIDVCEICPYCGMKMEDGGSIDEYFDPYSPYVELKDEMGNVKKDRCLHLIYCPFCGNDKKVYINKVSLLGY</sequence>
<dbReference type="KEGG" id="kme:H0A61_00347"/>
<name>A0A8A0RK67_9FIRM</name>
<protein>
    <submittedName>
        <fullName evidence="1">Uncharacterized protein</fullName>
    </submittedName>
</protein>
<keyword evidence="2" id="KW-1185">Reference proteome</keyword>
<evidence type="ECO:0000313" key="1">
    <source>
        <dbReference type="EMBL" id="QSQ08028.1"/>
    </source>
</evidence>
<reference evidence="1" key="1">
    <citation type="submission" date="2020-07" db="EMBL/GenBank/DDBJ databases">
        <title>Koleobacter methoxysyntrophicus gen. nov., sp. nov., a novel anaerobic bacterium isolated from deep subsurface oil field and proposal of Koleobacterales ord. nov. in the phylum Firmicutes.</title>
        <authorList>
            <person name="Sakamoto S."/>
            <person name="Tamaki H."/>
        </authorList>
    </citation>
    <scope>NUCLEOTIDE SEQUENCE</scope>
    <source>
        <strain evidence="1">NRmbB1</strain>
    </source>
</reference>
<accession>A0A8A0RK67</accession>
<evidence type="ECO:0000313" key="2">
    <source>
        <dbReference type="Proteomes" id="UP000662904"/>
    </source>
</evidence>
<gene>
    <name evidence="1" type="ORF">H0A61_00347</name>
</gene>